<comment type="subcellular location">
    <subcellularLocation>
        <location evidence="1">Cell envelope</location>
    </subcellularLocation>
</comment>
<dbReference type="AlphaFoldDB" id="A0A542Y454"/>
<reference evidence="7 8" key="1">
    <citation type="submission" date="2019-06" db="EMBL/GenBank/DDBJ databases">
        <title>Sequencing the genomes of 1000 actinobacteria strains.</title>
        <authorList>
            <person name="Klenk H.-P."/>
        </authorList>
    </citation>
    <scope>NUCLEOTIDE SEQUENCE [LARGE SCALE GENOMIC DNA]</scope>
    <source>
        <strain evidence="7 8">DSM 8803</strain>
    </source>
</reference>
<dbReference type="PROSITE" id="PS50983">
    <property type="entry name" value="FE_B12_PBP"/>
    <property type="match status" value="1"/>
</dbReference>
<dbReference type="Proteomes" id="UP000319094">
    <property type="component" value="Unassembled WGS sequence"/>
</dbReference>
<evidence type="ECO:0000256" key="1">
    <source>
        <dbReference type="ARBA" id="ARBA00004196"/>
    </source>
</evidence>
<proteinExistence type="inferred from homology"/>
<comment type="similarity">
    <text evidence="2">Belongs to the bacterial solute-binding protein 8 family.</text>
</comment>
<evidence type="ECO:0000313" key="8">
    <source>
        <dbReference type="Proteomes" id="UP000319094"/>
    </source>
</evidence>
<dbReference type="STRING" id="55969.SD72_08150"/>
<dbReference type="GO" id="GO:0030288">
    <property type="term" value="C:outer membrane-bounded periplasmic space"/>
    <property type="evidence" value="ECO:0007669"/>
    <property type="project" value="TreeGrafter"/>
</dbReference>
<dbReference type="NCBIfam" id="NF008200">
    <property type="entry name" value="PRK10957.1"/>
    <property type="match status" value="1"/>
</dbReference>
<feature type="signal peptide" evidence="5">
    <location>
        <begin position="1"/>
        <end position="24"/>
    </location>
</feature>
<accession>A0A542Y454</accession>
<protein>
    <submittedName>
        <fullName evidence="7">Iron complex transport system substrate-binding protein</fullName>
    </submittedName>
</protein>
<dbReference type="Pfam" id="PF01497">
    <property type="entry name" value="Peripla_BP_2"/>
    <property type="match status" value="1"/>
</dbReference>
<feature type="domain" description="Fe/B12 periplasmic-binding" evidence="6">
    <location>
        <begin position="61"/>
        <end position="331"/>
    </location>
</feature>
<dbReference type="PROSITE" id="PS51257">
    <property type="entry name" value="PROKAR_LIPOPROTEIN"/>
    <property type="match status" value="1"/>
</dbReference>
<evidence type="ECO:0000313" key="7">
    <source>
        <dbReference type="EMBL" id="TQL42867.1"/>
    </source>
</evidence>
<gene>
    <name evidence="7" type="ORF">FB468_0876</name>
</gene>
<dbReference type="EMBL" id="VFON01000001">
    <property type="protein sequence ID" value="TQL42867.1"/>
    <property type="molecule type" value="Genomic_DNA"/>
</dbReference>
<evidence type="ECO:0000256" key="5">
    <source>
        <dbReference type="SAM" id="SignalP"/>
    </source>
</evidence>
<dbReference type="PANTHER" id="PTHR30532:SF24">
    <property type="entry name" value="FERRIC ENTEROBACTIN-BINDING PERIPLASMIC PROTEIN FEPB"/>
    <property type="match status" value="1"/>
</dbReference>
<dbReference type="SUPFAM" id="SSF53807">
    <property type="entry name" value="Helical backbone' metal receptor"/>
    <property type="match status" value="1"/>
</dbReference>
<dbReference type="GO" id="GO:1901678">
    <property type="term" value="P:iron coordination entity transport"/>
    <property type="evidence" value="ECO:0007669"/>
    <property type="project" value="UniProtKB-ARBA"/>
</dbReference>
<evidence type="ECO:0000256" key="4">
    <source>
        <dbReference type="ARBA" id="ARBA00022729"/>
    </source>
</evidence>
<name>A0A542Y454_9MICO</name>
<organism evidence="7 8">
    <name type="scientific">Leucobacter komagatae</name>
    <dbReference type="NCBI Taxonomy" id="55969"/>
    <lineage>
        <taxon>Bacteria</taxon>
        <taxon>Bacillati</taxon>
        <taxon>Actinomycetota</taxon>
        <taxon>Actinomycetes</taxon>
        <taxon>Micrococcales</taxon>
        <taxon>Microbacteriaceae</taxon>
        <taxon>Leucobacter</taxon>
    </lineage>
</organism>
<keyword evidence="8" id="KW-1185">Reference proteome</keyword>
<dbReference type="PANTHER" id="PTHR30532">
    <property type="entry name" value="IRON III DICITRATE-BINDING PERIPLASMIC PROTEIN"/>
    <property type="match status" value="1"/>
</dbReference>
<dbReference type="RefSeq" id="WP_141886258.1">
    <property type="nucleotide sequence ID" value="NZ_BAAAUY010000021.1"/>
</dbReference>
<evidence type="ECO:0000259" key="6">
    <source>
        <dbReference type="PROSITE" id="PS50983"/>
    </source>
</evidence>
<comment type="caution">
    <text evidence="7">The sequence shown here is derived from an EMBL/GenBank/DDBJ whole genome shotgun (WGS) entry which is preliminary data.</text>
</comment>
<evidence type="ECO:0000256" key="3">
    <source>
        <dbReference type="ARBA" id="ARBA00022448"/>
    </source>
</evidence>
<sequence length="331" mass="34834">MARRLPTLAALAAAALLLAGCSPAASDSAPGDSGPAESTGDWPRTIEHAAGTTTIEEQPLRIVSVAPSITGGLLSLEAPIVATGAAPVTPLSDENGFFTQWADVAIDRGVEVAYKDLELDIDAVDQFEPDLIIGSANGGDSTADAYDQLSEIAPTVLLDYGDATWQELTEQIAEITGLESKATEVLAEYDEWVVGQAKKIKLPPQPTTALVYMGPEGSWPFDPASPQAMLLSSLGFDYQPPREEFLTEGQGGRVGILTSENAPDGLADAETIMIVAMLGGDPVAEFAKDPLLKNLPALTSDNVYTMGAQAFRLDYYSAKLTVELIVDTFSG</sequence>
<keyword evidence="4 5" id="KW-0732">Signal</keyword>
<dbReference type="Gene3D" id="3.40.50.1980">
    <property type="entry name" value="Nitrogenase molybdenum iron protein domain"/>
    <property type="match status" value="2"/>
</dbReference>
<dbReference type="InterPro" id="IPR051313">
    <property type="entry name" value="Bact_iron-sidero_bind"/>
</dbReference>
<evidence type="ECO:0000256" key="2">
    <source>
        <dbReference type="ARBA" id="ARBA00008814"/>
    </source>
</evidence>
<dbReference type="OrthoDB" id="9793175at2"/>
<keyword evidence="3" id="KW-0813">Transport</keyword>
<feature type="chain" id="PRO_5038554933" evidence="5">
    <location>
        <begin position="25"/>
        <end position="331"/>
    </location>
</feature>
<dbReference type="InterPro" id="IPR002491">
    <property type="entry name" value="ABC_transptr_periplasmic_BD"/>
</dbReference>
<dbReference type="FunFam" id="3.40.50.1980:FF:000009">
    <property type="entry name" value="Iron-enterobactin transporter periplasmic binding protein"/>
    <property type="match status" value="1"/>
</dbReference>